<name>A0ABS0D7S5_9NOCA</name>
<evidence type="ECO:0000256" key="2">
    <source>
        <dbReference type="ARBA" id="ARBA00023125"/>
    </source>
</evidence>
<dbReference type="RefSeq" id="WP_195000562.1">
    <property type="nucleotide sequence ID" value="NZ_JADLQN010000001.1"/>
</dbReference>
<dbReference type="InterPro" id="IPR029062">
    <property type="entry name" value="Class_I_gatase-like"/>
</dbReference>
<evidence type="ECO:0000313" key="6">
    <source>
        <dbReference type="Proteomes" id="UP000707731"/>
    </source>
</evidence>
<organism evidence="5 6">
    <name type="scientific">Nocardia higoensis</name>
    <dbReference type="NCBI Taxonomy" id="228599"/>
    <lineage>
        <taxon>Bacteria</taxon>
        <taxon>Bacillati</taxon>
        <taxon>Actinomycetota</taxon>
        <taxon>Actinomycetes</taxon>
        <taxon>Mycobacteriales</taxon>
        <taxon>Nocardiaceae</taxon>
        <taxon>Nocardia</taxon>
    </lineage>
</organism>
<gene>
    <name evidence="5" type="ORF">IU449_03840</name>
</gene>
<dbReference type="Gene3D" id="1.10.10.60">
    <property type="entry name" value="Homeodomain-like"/>
    <property type="match status" value="1"/>
</dbReference>
<dbReference type="InterPro" id="IPR050204">
    <property type="entry name" value="AraC_XylS_family_regulators"/>
</dbReference>
<dbReference type="Pfam" id="PF12833">
    <property type="entry name" value="HTH_18"/>
    <property type="match status" value="1"/>
</dbReference>
<reference evidence="5 6" key="1">
    <citation type="submission" date="2020-10" db="EMBL/GenBank/DDBJ databases">
        <title>Identification of Nocardia species via Next-generation sequencing and recognition of intraspecies genetic diversity.</title>
        <authorList>
            <person name="Li P."/>
            <person name="Li P."/>
            <person name="Lu B."/>
        </authorList>
    </citation>
    <scope>NUCLEOTIDE SEQUENCE [LARGE SCALE GENOMIC DNA]</scope>
    <source>
        <strain evidence="5 6">BJ06-0143</strain>
    </source>
</reference>
<dbReference type="InterPro" id="IPR018060">
    <property type="entry name" value="HTH_AraC"/>
</dbReference>
<dbReference type="Proteomes" id="UP000707731">
    <property type="component" value="Unassembled WGS sequence"/>
</dbReference>
<keyword evidence="2" id="KW-0238">DNA-binding</keyword>
<keyword evidence="6" id="KW-1185">Reference proteome</keyword>
<comment type="caution">
    <text evidence="5">The sequence shown here is derived from an EMBL/GenBank/DDBJ whole genome shotgun (WGS) entry which is preliminary data.</text>
</comment>
<dbReference type="EMBL" id="JADLQN010000001">
    <property type="protein sequence ID" value="MBF6353687.1"/>
    <property type="molecule type" value="Genomic_DNA"/>
</dbReference>
<protein>
    <submittedName>
        <fullName evidence="5">Helix-turn-helix domain-containing protein</fullName>
    </submittedName>
</protein>
<evidence type="ECO:0000313" key="5">
    <source>
        <dbReference type="EMBL" id="MBF6353687.1"/>
    </source>
</evidence>
<dbReference type="PANTHER" id="PTHR46796">
    <property type="entry name" value="HTH-TYPE TRANSCRIPTIONAL ACTIVATOR RHAS-RELATED"/>
    <property type="match status" value="1"/>
</dbReference>
<evidence type="ECO:0000256" key="1">
    <source>
        <dbReference type="ARBA" id="ARBA00023015"/>
    </source>
</evidence>
<dbReference type="InterPro" id="IPR009057">
    <property type="entry name" value="Homeodomain-like_sf"/>
</dbReference>
<dbReference type="SUPFAM" id="SSF52317">
    <property type="entry name" value="Class I glutamine amidotransferase-like"/>
    <property type="match status" value="1"/>
</dbReference>
<keyword evidence="1" id="KW-0805">Transcription regulation</keyword>
<accession>A0ABS0D7S5</accession>
<proteinExistence type="predicted"/>
<dbReference type="PROSITE" id="PS01124">
    <property type="entry name" value="HTH_ARAC_FAMILY_2"/>
    <property type="match status" value="1"/>
</dbReference>
<dbReference type="Gene3D" id="3.40.50.880">
    <property type="match status" value="1"/>
</dbReference>
<evidence type="ECO:0000259" key="4">
    <source>
        <dbReference type="PROSITE" id="PS01124"/>
    </source>
</evidence>
<dbReference type="SMART" id="SM00342">
    <property type="entry name" value="HTH_ARAC"/>
    <property type="match status" value="1"/>
</dbReference>
<dbReference type="InterPro" id="IPR002818">
    <property type="entry name" value="DJ-1/PfpI"/>
</dbReference>
<feature type="domain" description="HTH araC/xylS-type" evidence="4">
    <location>
        <begin position="222"/>
        <end position="320"/>
    </location>
</feature>
<evidence type="ECO:0000256" key="3">
    <source>
        <dbReference type="ARBA" id="ARBA00023163"/>
    </source>
</evidence>
<keyword evidence="3" id="KW-0804">Transcription</keyword>
<dbReference type="SUPFAM" id="SSF46689">
    <property type="entry name" value="Homeodomain-like"/>
    <property type="match status" value="2"/>
</dbReference>
<dbReference type="Pfam" id="PF01965">
    <property type="entry name" value="DJ-1_PfpI"/>
    <property type="match status" value="1"/>
</dbReference>
<sequence>MLAIDLLVLPGSGPVGVATTVDLAEALTRSRTDGSRSVDVRVVGGDGGAVALRGGMSIPAIPLAETGSARPWVVIPGIGVSGATEVERRLTDHEVRAAAKWVASGARGGSRIAASCTGTFLAAEAGVLSDRTVTTTWWLAGVFAARYPRCRVDADRMLVRDGPVLTAGAALGHVDLLLALIEEEFGSTTAHAVSSRIAVAPRISQTPFRRSTVYRELDPDLVTVERYVLDHLDQPIRLAELAAAARLSSRTLTRRVQGATGLSPIQFVQRIRVETALDLLRDPHRSVTEVAHAVGLADASTLHRLLRRTTGQPPGWFRNGAAG</sequence>